<dbReference type="Gene3D" id="3.30.1120.170">
    <property type="match status" value="1"/>
</dbReference>
<dbReference type="InterPro" id="IPR050448">
    <property type="entry name" value="OpgB/LTA_synthase_biosynth"/>
</dbReference>
<keyword evidence="6 9" id="KW-1133">Transmembrane helix</keyword>
<evidence type="ECO:0000259" key="10">
    <source>
        <dbReference type="Pfam" id="PF00884"/>
    </source>
</evidence>
<feature type="transmembrane region" description="Helical" evidence="9">
    <location>
        <begin position="7"/>
        <end position="27"/>
    </location>
</feature>
<evidence type="ECO:0000256" key="5">
    <source>
        <dbReference type="ARBA" id="ARBA00022692"/>
    </source>
</evidence>
<dbReference type="InterPro" id="IPR017850">
    <property type="entry name" value="Alkaline_phosphatase_core_sf"/>
</dbReference>
<comment type="similarity">
    <text evidence="3 8">Belongs to the LTA synthase family.</text>
</comment>
<dbReference type="InterPro" id="IPR012160">
    <property type="entry name" value="LtaS-like"/>
</dbReference>
<accession>A0ABR5A8G7</accession>
<dbReference type="SUPFAM" id="SSF53649">
    <property type="entry name" value="Alkaline phosphatase-like"/>
    <property type="match status" value="1"/>
</dbReference>
<keyword evidence="12" id="KW-1185">Reference proteome</keyword>
<dbReference type="Pfam" id="PF00884">
    <property type="entry name" value="Sulfatase"/>
    <property type="match status" value="1"/>
</dbReference>
<protein>
    <recommendedName>
        <fullName evidence="10">Sulfatase N-terminal domain-containing protein</fullName>
    </recommendedName>
</protein>
<organism evidence="11 12">
    <name type="scientific">Cohnella kolymensis</name>
    <dbReference type="NCBI Taxonomy" id="1590652"/>
    <lineage>
        <taxon>Bacteria</taxon>
        <taxon>Bacillati</taxon>
        <taxon>Bacillota</taxon>
        <taxon>Bacilli</taxon>
        <taxon>Bacillales</taxon>
        <taxon>Paenibacillaceae</taxon>
        <taxon>Cohnella</taxon>
    </lineage>
</organism>
<feature type="transmembrane region" description="Helical" evidence="9">
    <location>
        <begin position="114"/>
        <end position="135"/>
    </location>
</feature>
<evidence type="ECO:0000256" key="8">
    <source>
        <dbReference type="PIRNR" id="PIRNR005091"/>
    </source>
</evidence>
<keyword evidence="5 9" id="KW-0812">Transmembrane</keyword>
<keyword evidence="7 8" id="KW-0472">Membrane</keyword>
<dbReference type="PANTHER" id="PTHR47371:SF3">
    <property type="entry name" value="PHOSPHOGLYCEROL TRANSFERASE I"/>
    <property type="match status" value="1"/>
</dbReference>
<evidence type="ECO:0000313" key="12">
    <source>
        <dbReference type="Proteomes" id="UP000054526"/>
    </source>
</evidence>
<comment type="subcellular location">
    <subcellularLocation>
        <location evidence="1">Cell membrane</location>
        <topology evidence="1">Multi-pass membrane protein</topology>
    </subcellularLocation>
</comment>
<keyword evidence="4 8" id="KW-1003">Cell membrane</keyword>
<comment type="pathway">
    <text evidence="2">Cell wall biogenesis; lipoteichoic acid biosynthesis.</text>
</comment>
<evidence type="ECO:0000256" key="3">
    <source>
        <dbReference type="ARBA" id="ARBA00009983"/>
    </source>
</evidence>
<reference evidence="11 12" key="1">
    <citation type="submission" date="2014-12" db="EMBL/GenBank/DDBJ databases">
        <title>Draft genome sequence of Cohnella kolymensis strain B-2846.</title>
        <authorList>
            <person name="Karlyshev A.V."/>
            <person name="Kudryashova E.B."/>
        </authorList>
    </citation>
    <scope>NUCLEOTIDE SEQUENCE [LARGE SCALE GENOMIC DNA]</scope>
    <source>
        <strain evidence="11 12">VKM B-2846</strain>
    </source>
</reference>
<dbReference type="EMBL" id="JXAL01000001">
    <property type="protein sequence ID" value="KIL37335.1"/>
    <property type="molecule type" value="Genomic_DNA"/>
</dbReference>
<dbReference type="RefSeq" id="WP_041058581.1">
    <property type="nucleotide sequence ID" value="NZ_JXAL01000001.1"/>
</dbReference>
<gene>
    <name evidence="11" type="ORF">SD71_01215</name>
</gene>
<dbReference type="Proteomes" id="UP000054526">
    <property type="component" value="Unassembled WGS sequence"/>
</dbReference>
<evidence type="ECO:0000256" key="7">
    <source>
        <dbReference type="ARBA" id="ARBA00023136"/>
    </source>
</evidence>
<name>A0ABR5A8G7_9BACL</name>
<feature type="transmembrane region" description="Helical" evidence="9">
    <location>
        <begin position="39"/>
        <end position="58"/>
    </location>
</feature>
<sequence>MKQPKQLWFEAAEIIGLNVLLTIKLLIFNAINGFTSGMLFPLTATLPLFIVITAWFSAFSRKMKYTLYVIFNLLITFVLVADSLFYSFFHTIIPLPILSQIGQVGGVKSSVGSALSPALGLLLIDLIPLAVYLIVRKKKAEQSTMTFKSRLAVSFAVAFIGVIAVTGQFAVVRASAGSEAFSNLYENNTVLKKLGVFNYHVVDAYNVKIRNASAEMPVSDFKTWMEVHRQSGTELNGAVQGKNLIMIQMEALQQAFVNRSVDGQEITPNLNRFIERSRYFDNISSPIGQGNTVDAEFMTMNSMYPLPAGAVYNLKNQNHFHSLPTILKEQGYTTAAFHGYVPTYYQRDKMYVSEGFDSFTSASDYTLDESIGLGLSDESFYKQTMPKLIELNKSGKPFLSFLVTLSGHHPYQIPENKQSMKIPASYSKTLGDYIQAQHYADQALGEFLQQLENEGIMDKSLVVIYGDHFAPGVQLSDLKTFLGLDHDLSIYESAELMKVPLVMHFPGDENAGTDHVHGSQMDTFPTLLNLFGVDKSNLFYFGQDLINPNDHMTIYRYYLPSGSFGTQDYFYVASDDGVFDHGHAFDRKSGKEVALSKVAASHKQARWQLQVSDSILNQDGLPSLMKK</sequence>
<evidence type="ECO:0000256" key="6">
    <source>
        <dbReference type="ARBA" id="ARBA00022989"/>
    </source>
</evidence>
<evidence type="ECO:0000256" key="1">
    <source>
        <dbReference type="ARBA" id="ARBA00004651"/>
    </source>
</evidence>
<dbReference type="InterPro" id="IPR000917">
    <property type="entry name" value="Sulfatase_N"/>
</dbReference>
<dbReference type="CDD" id="cd16015">
    <property type="entry name" value="LTA_synthase"/>
    <property type="match status" value="1"/>
</dbReference>
<evidence type="ECO:0000256" key="2">
    <source>
        <dbReference type="ARBA" id="ARBA00004936"/>
    </source>
</evidence>
<dbReference type="PANTHER" id="PTHR47371">
    <property type="entry name" value="LIPOTEICHOIC ACID SYNTHASE"/>
    <property type="match status" value="1"/>
</dbReference>
<feature type="transmembrane region" description="Helical" evidence="9">
    <location>
        <begin position="151"/>
        <end position="171"/>
    </location>
</feature>
<proteinExistence type="inferred from homology"/>
<evidence type="ECO:0000256" key="9">
    <source>
        <dbReference type="SAM" id="Phobius"/>
    </source>
</evidence>
<dbReference type="Gene3D" id="3.40.720.10">
    <property type="entry name" value="Alkaline Phosphatase, subunit A"/>
    <property type="match status" value="1"/>
</dbReference>
<comment type="caution">
    <text evidence="11">The sequence shown here is derived from an EMBL/GenBank/DDBJ whole genome shotgun (WGS) entry which is preliminary data.</text>
</comment>
<feature type="transmembrane region" description="Helical" evidence="9">
    <location>
        <begin position="65"/>
        <end position="89"/>
    </location>
</feature>
<evidence type="ECO:0000313" key="11">
    <source>
        <dbReference type="EMBL" id="KIL37335.1"/>
    </source>
</evidence>
<dbReference type="PIRSF" id="PIRSF005091">
    <property type="entry name" value="Mmb_sulf_HI1246"/>
    <property type="match status" value="1"/>
</dbReference>
<feature type="domain" description="Sulfatase N-terminal" evidence="10">
    <location>
        <begin position="242"/>
        <end position="533"/>
    </location>
</feature>
<evidence type="ECO:0000256" key="4">
    <source>
        <dbReference type="ARBA" id="ARBA00022475"/>
    </source>
</evidence>